<keyword evidence="2" id="KW-1185">Reference proteome</keyword>
<evidence type="ECO:0000313" key="2">
    <source>
        <dbReference type="Proteomes" id="UP000321513"/>
    </source>
</evidence>
<name>A0A512BEI0_9BACT</name>
<organism evidence="1 2">
    <name type="scientific">Segetibacter aerophilus</name>
    <dbReference type="NCBI Taxonomy" id="670293"/>
    <lineage>
        <taxon>Bacteria</taxon>
        <taxon>Pseudomonadati</taxon>
        <taxon>Bacteroidota</taxon>
        <taxon>Chitinophagia</taxon>
        <taxon>Chitinophagales</taxon>
        <taxon>Chitinophagaceae</taxon>
        <taxon>Segetibacter</taxon>
    </lineage>
</organism>
<accession>A0A512BEI0</accession>
<dbReference type="AlphaFoldDB" id="A0A512BEI0"/>
<gene>
    <name evidence="1" type="ORF">SAE01_28750</name>
</gene>
<dbReference type="EMBL" id="BJYT01000010">
    <property type="protein sequence ID" value="GEO10379.1"/>
    <property type="molecule type" value="Genomic_DNA"/>
</dbReference>
<dbReference type="Proteomes" id="UP000321513">
    <property type="component" value="Unassembled WGS sequence"/>
</dbReference>
<comment type="caution">
    <text evidence="1">The sequence shown here is derived from an EMBL/GenBank/DDBJ whole genome shotgun (WGS) entry which is preliminary data.</text>
</comment>
<evidence type="ECO:0000313" key="1">
    <source>
        <dbReference type="EMBL" id="GEO10379.1"/>
    </source>
</evidence>
<sequence>MWDTFSTGARCPDCGRVWEETQCIGHAGGCDKMSPHLDWYKGLDDIIQRLKEEIKERWRVKEYA</sequence>
<protein>
    <submittedName>
        <fullName evidence="1">Uncharacterized protein</fullName>
    </submittedName>
</protein>
<proteinExistence type="predicted"/>
<reference evidence="1 2" key="1">
    <citation type="submission" date="2019-07" db="EMBL/GenBank/DDBJ databases">
        <title>Whole genome shotgun sequence of Segetibacter aerophilus NBRC 106135.</title>
        <authorList>
            <person name="Hosoyama A."/>
            <person name="Uohara A."/>
            <person name="Ohji S."/>
            <person name="Ichikawa N."/>
        </authorList>
    </citation>
    <scope>NUCLEOTIDE SEQUENCE [LARGE SCALE GENOMIC DNA]</scope>
    <source>
        <strain evidence="1 2">NBRC 106135</strain>
    </source>
</reference>